<dbReference type="Pfam" id="PF00580">
    <property type="entry name" value="UvrD-helicase"/>
    <property type="match status" value="1"/>
</dbReference>
<dbReference type="EMBL" id="JACHHO010000001">
    <property type="protein sequence ID" value="MBB5204160.1"/>
    <property type="molecule type" value="Genomic_DNA"/>
</dbReference>
<proteinExistence type="predicted"/>
<evidence type="ECO:0000256" key="5">
    <source>
        <dbReference type="ARBA" id="ARBA00022806"/>
    </source>
</evidence>
<dbReference type="PROSITE" id="PS51217">
    <property type="entry name" value="UVRD_HELICASE_CTER"/>
    <property type="match status" value="1"/>
</dbReference>
<sequence length="1100" mass="119353">MSVTSDSKGLSLGLSLGYCIDDAAVTPEAFYAAACSVDRSVVVEACAGAGKTWMLVSRMVRALLAGAQPDQIVAITFTRKAAAEMRERLDDWLAEWAQADDASLQQALQQRGLTAPQAQDLLPQLRGLQGRLLAQGQAVEVHTFHAWFAQLLRAAPVDVLHRLGLAPELRLIEDASELSVALGRRFRRRVIQADALREAYFHLVRRHGLSKLRDWLDAALERRVELDLGAEAAGRSVPAPSSWQEDPIAAWSALRPLMEAAARGLGQGKATAQKVAAGLVDALLCDEAEAGFAAARAALFTSTGSVRKLPEASASAEWRDAVAAFEQLQADREQWWAHQDHQALLQLAQAQAQEFAALKRERGCIDMGDLELGACTLLGDPVQAGWLQQQLDLQVRHLLIDEFQDTSPLQWQALQAWLSAYAGSGSGAALSVFVVGDPKQSIYRFRRAEPRVFHAAADFVVQGLGGLRLSCDRTRRNAPAVLDCVNRVFEPLMRGGAFLGFRPHQGASQDPIGAVWTLDAPPAQAEGEEEMGEEAESAWRPSLEQARQGAEVQRRAAEGRRVAALVQDLLQRDALAPTDIMVLARKRDALAAVAAGLRERGIAHETPESQALIDCPEVLDLLAVLDVLASPGHDLALARVLRSALFGVDESALLGLQAAAAAAGQSWLTSLLALPPAQAQALGLARAQQLMGAWWQELRHACAFEALQRVLTEGEFKARVAARLSPAVLWPRWAAIDALLDQALNLDGGRYWSLYGFVRALRQRPLVVPVRAHGQGVQLLTIHGAKGLEADTVILVDADAAPARAQSSTLLIDWPVEAPGPTTVAFLASESRPPPQLQAAMDEEMAQRRREELNGLYVALTRARRQLVVSRTAALRGANSASAWSLLAHLPPWPHPLPEAQLAHALERPPLPCLPPPGPQSSGEPAARPQACGQAEDPRSAQLGEALHRVMEWATQPGAQRVELAQWLAAAAQMYGLDARAQQSLADWVKGLLGSEALAPFLDHAGLLWAGNEVGLVWQGQEIRLDRLVCRECQGRREGGREWWVLDYKLHPAPATVPEYQLQMERYVRAVQALEPADAVRGAFISADGRLHPWPAMETV</sequence>
<evidence type="ECO:0000256" key="6">
    <source>
        <dbReference type="ARBA" id="ARBA00022839"/>
    </source>
</evidence>
<evidence type="ECO:0000256" key="11">
    <source>
        <dbReference type="ARBA" id="ARBA00034617"/>
    </source>
</evidence>
<feature type="domain" description="UvrD-like helicase C-terminal" evidence="18">
    <location>
        <begin position="510"/>
        <end position="787"/>
    </location>
</feature>
<dbReference type="InterPro" id="IPR000212">
    <property type="entry name" value="DNA_helicase_UvrD/REP"/>
</dbReference>
<dbReference type="GO" id="GO:0005829">
    <property type="term" value="C:cytosol"/>
    <property type="evidence" value="ECO:0007669"/>
    <property type="project" value="TreeGrafter"/>
</dbReference>
<evidence type="ECO:0000256" key="2">
    <source>
        <dbReference type="ARBA" id="ARBA00022741"/>
    </source>
</evidence>
<evidence type="ECO:0000256" key="13">
    <source>
        <dbReference type="ARBA" id="ARBA00034923"/>
    </source>
</evidence>
<dbReference type="EC" id="5.6.2.4" evidence="12"/>
<dbReference type="Pfam" id="PF12705">
    <property type="entry name" value="PDDEXK_1"/>
    <property type="match status" value="1"/>
</dbReference>
<evidence type="ECO:0000256" key="9">
    <source>
        <dbReference type="ARBA" id="ARBA00023204"/>
    </source>
</evidence>
<dbReference type="InterPro" id="IPR011335">
    <property type="entry name" value="Restrct_endonuc-II-like"/>
</dbReference>
<dbReference type="PANTHER" id="PTHR11070:SF2">
    <property type="entry name" value="ATP-DEPENDENT DNA HELICASE SRS2"/>
    <property type="match status" value="1"/>
</dbReference>
<evidence type="ECO:0000259" key="18">
    <source>
        <dbReference type="PROSITE" id="PS51217"/>
    </source>
</evidence>
<comment type="caution">
    <text evidence="19">The sequence shown here is derived from an EMBL/GenBank/DDBJ whole genome shotgun (WGS) entry which is preliminary data.</text>
</comment>
<evidence type="ECO:0000313" key="20">
    <source>
        <dbReference type="Proteomes" id="UP000554837"/>
    </source>
</evidence>
<evidence type="ECO:0000256" key="15">
    <source>
        <dbReference type="PROSITE-ProRule" id="PRU00560"/>
    </source>
</evidence>
<keyword evidence="9" id="KW-0234">DNA repair</keyword>
<dbReference type="GO" id="GO:0004527">
    <property type="term" value="F:exonuclease activity"/>
    <property type="evidence" value="ECO:0007669"/>
    <property type="project" value="UniProtKB-KW"/>
</dbReference>
<evidence type="ECO:0000313" key="19">
    <source>
        <dbReference type="EMBL" id="MBB5204160.1"/>
    </source>
</evidence>
<dbReference type="AlphaFoldDB" id="A0A840S6R9"/>
<keyword evidence="10" id="KW-0413">Isomerase</keyword>
<feature type="region of interest" description="Disordered" evidence="16">
    <location>
        <begin position="908"/>
        <end position="938"/>
    </location>
</feature>
<dbReference type="GO" id="GO:0000725">
    <property type="term" value="P:recombinational repair"/>
    <property type="evidence" value="ECO:0007669"/>
    <property type="project" value="TreeGrafter"/>
</dbReference>
<evidence type="ECO:0000256" key="1">
    <source>
        <dbReference type="ARBA" id="ARBA00022722"/>
    </source>
</evidence>
<evidence type="ECO:0000256" key="8">
    <source>
        <dbReference type="ARBA" id="ARBA00023125"/>
    </source>
</evidence>
<dbReference type="PANTHER" id="PTHR11070">
    <property type="entry name" value="UVRD / RECB / PCRA DNA HELICASE FAMILY MEMBER"/>
    <property type="match status" value="1"/>
</dbReference>
<keyword evidence="5 15" id="KW-0347">Helicase</keyword>
<evidence type="ECO:0000256" key="4">
    <source>
        <dbReference type="ARBA" id="ARBA00022801"/>
    </source>
</evidence>
<evidence type="ECO:0000256" key="16">
    <source>
        <dbReference type="SAM" id="MobiDB-lite"/>
    </source>
</evidence>
<dbReference type="InterPro" id="IPR011604">
    <property type="entry name" value="PDDEXK-like_dom_sf"/>
</dbReference>
<evidence type="ECO:0000259" key="17">
    <source>
        <dbReference type="PROSITE" id="PS51198"/>
    </source>
</evidence>
<feature type="compositionally biased region" description="Pro residues" evidence="16">
    <location>
        <begin position="909"/>
        <end position="919"/>
    </location>
</feature>
<keyword evidence="2 15" id="KW-0547">Nucleotide-binding</keyword>
<dbReference type="OrthoDB" id="5905204at2"/>
<dbReference type="Gene3D" id="3.40.50.300">
    <property type="entry name" value="P-loop containing nucleotide triphosphate hydrolases"/>
    <property type="match status" value="3"/>
</dbReference>
<keyword evidence="3" id="KW-0227">DNA damage</keyword>
<feature type="domain" description="UvrD-like helicase ATP-binding" evidence="17">
    <location>
        <begin position="24"/>
        <end position="478"/>
    </location>
</feature>
<evidence type="ECO:0000256" key="3">
    <source>
        <dbReference type="ARBA" id="ARBA00022763"/>
    </source>
</evidence>
<dbReference type="Gene3D" id="3.90.320.10">
    <property type="match status" value="1"/>
</dbReference>
<organism evidence="19 20">
    <name type="scientific">Inhella inkyongensis</name>
    <dbReference type="NCBI Taxonomy" id="392593"/>
    <lineage>
        <taxon>Bacteria</taxon>
        <taxon>Pseudomonadati</taxon>
        <taxon>Pseudomonadota</taxon>
        <taxon>Betaproteobacteria</taxon>
        <taxon>Burkholderiales</taxon>
        <taxon>Sphaerotilaceae</taxon>
        <taxon>Inhella</taxon>
    </lineage>
</organism>
<gene>
    <name evidence="19" type="ORF">HNQ51_001453</name>
</gene>
<keyword evidence="7 15" id="KW-0067">ATP-binding</keyword>
<dbReference type="GO" id="GO:0003677">
    <property type="term" value="F:DNA binding"/>
    <property type="evidence" value="ECO:0007669"/>
    <property type="project" value="UniProtKB-KW"/>
</dbReference>
<accession>A0A840S6R9</accession>
<comment type="catalytic activity">
    <reaction evidence="11">
        <text>Couples ATP hydrolysis with the unwinding of duplex DNA by translocating in the 3'-5' direction.</text>
        <dbReference type="EC" id="5.6.2.4"/>
    </reaction>
</comment>
<comment type="catalytic activity">
    <reaction evidence="14">
        <text>ATP + H2O = ADP + phosphate + H(+)</text>
        <dbReference type="Rhea" id="RHEA:13065"/>
        <dbReference type="ChEBI" id="CHEBI:15377"/>
        <dbReference type="ChEBI" id="CHEBI:15378"/>
        <dbReference type="ChEBI" id="CHEBI:30616"/>
        <dbReference type="ChEBI" id="CHEBI:43474"/>
        <dbReference type="ChEBI" id="CHEBI:456216"/>
        <dbReference type="EC" id="5.6.2.4"/>
    </reaction>
</comment>
<dbReference type="SUPFAM" id="SSF52540">
    <property type="entry name" value="P-loop containing nucleoside triphosphate hydrolases"/>
    <property type="match status" value="1"/>
</dbReference>
<keyword evidence="1" id="KW-0540">Nuclease</keyword>
<keyword evidence="20" id="KW-1185">Reference proteome</keyword>
<dbReference type="SUPFAM" id="SSF52980">
    <property type="entry name" value="Restriction endonuclease-like"/>
    <property type="match status" value="1"/>
</dbReference>
<dbReference type="InterPro" id="IPR014017">
    <property type="entry name" value="DNA_helicase_UvrD-like_C"/>
</dbReference>
<dbReference type="InterPro" id="IPR014016">
    <property type="entry name" value="UvrD-like_ATP-bd"/>
</dbReference>
<name>A0A840S6R9_9BURK</name>
<dbReference type="Proteomes" id="UP000554837">
    <property type="component" value="Unassembled WGS sequence"/>
</dbReference>
<evidence type="ECO:0000256" key="14">
    <source>
        <dbReference type="ARBA" id="ARBA00048988"/>
    </source>
</evidence>
<dbReference type="InterPro" id="IPR027417">
    <property type="entry name" value="P-loop_NTPase"/>
</dbReference>
<evidence type="ECO:0000256" key="10">
    <source>
        <dbReference type="ARBA" id="ARBA00023235"/>
    </source>
</evidence>
<keyword evidence="6" id="KW-0269">Exonuclease</keyword>
<dbReference type="GO" id="GO:0043138">
    <property type="term" value="F:3'-5' DNA helicase activity"/>
    <property type="evidence" value="ECO:0007669"/>
    <property type="project" value="UniProtKB-EC"/>
</dbReference>
<dbReference type="PROSITE" id="PS51198">
    <property type="entry name" value="UVRD_HELICASE_ATP_BIND"/>
    <property type="match status" value="1"/>
</dbReference>
<protein>
    <recommendedName>
        <fullName evidence="12">DNA 3'-5' helicase</fullName>
        <ecNumber evidence="12">5.6.2.4</ecNumber>
    </recommendedName>
    <alternativeName>
        <fullName evidence="13">DNA 3'-5' helicase II</fullName>
    </alternativeName>
</protein>
<dbReference type="Pfam" id="PF13361">
    <property type="entry name" value="UvrD_C"/>
    <property type="match status" value="1"/>
</dbReference>
<dbReference type="InterPro" id="IPR038726">
    <property type="entry name" value="PDDEXK_AddAB-type"/>
</dbReference>
<evidence type="ECO:0000256" key="7">
    <source>
        <dbReference type="ARBA" id="ARBA00022840"/>
    </source>
</evidence>
<keyword evidence="8" id="KW-0238">DNA-binding</keyword>
<reference evidence="19 20" key="1">
    <citation type="submission" date="2020-08" db="EMBL/GenBank/DDBJ databases">
        <title>Genomic Encyclopedia of Type Strains, Phase IV (KMG-IV): sequencing the most valuable type-strain genomes for metagenomic binning, comparative biology and taxonomic classification.</title>
        <authorList>
            <person name="Goeker M."/>
        </authorList>
    </citation>
    <scope>NUCLEOTIDE SEQUENCE [LARGE SCALE GENOMIC DNA]</scope>
    <source>
        <strain evidence="19 20">DSM 23958</strain>
    </source>
</reference>
<evidence type="ECO:0000256" key="12">
    <source>
        <dbReference type="ARBA" id="ARBA00034808"/>
    </source>
</evidence>
<dbReference type="Gene3D" id="1.10.486.10">
    <property type="entry name" value="PCRA, domain 4"/>
    <property type="match status" value="1"/>
</dbReference>
<keyword evidence="4 15" id="KW-0378">Hydrolase</keyword>
<dbReference type="GO" id="GO:0005524">
    <property type="term" value="F:ATP binding"/>
    <property type="evidence" value="ECO:0007669"/>
    <property type="project" value="UniProtKB-UniRule"/>
</dbReference>
<feature type="binding site" evidence="15">
    <location>
        <begin position="45"/>
        <end position="52"/>
    </location>
    <ligand>
        <name>ATP</name>
        <dbReference type="ChEBI" id="CHEBI:30616"/>
    </ligand>
</feature>